<feature type="transmembrane region" description="Helical" evidence="1">
    <location>
        <begin position="60"/>
        <end position="79"/>
    </location>
</feature>
<name>A0A4D7JQG2_9BACT</name>
<keyword evidence="1" id="KW-0812">Transmembrane</keyword>
<feature type="transmembrane region" description="Helical" evidence="1">
    <location>
        <begin position="156"/>
        <end position="176"/>
    </location>
</feature>
<protein>
    <submittedName>
        <fullName evidence="2">Metal-dependent hydrolase</fullName>
    </submittedName>
</protein>
<dbReference type="KEGG" id="fpf:DCC35_20245"/>
<feature type="transmembrane region" description="Helical" evidence="1">
    <location>
        <begin position="91"/>
        <end position="119"/>
    </location>
</feature>
<dbReference type="InterPro" id="IPR007404">
    <property type="entry name" value="YdjM-like"/>
</dbReference>
<dbReference type="EMBL" id="CP028923">
    <property type="protein sequence ID" value="QCK16897.1"/>
    <property type="molecule type" value="Genomic_DNA"/>
</dbReference>
<dbReference type="PANTHER" id="PTHR35531:SF1">
    <property type="entry name" value="INNER MEMBRANE PROTEIN YBCI-RELATED"/>
    <property type="match status" value="1"/>
</dbReference>
<keyword evidence="1" id="KW-0472">Membrane</keyword>
<dbReference type="OrthoDB" id="9794683at2"/>
<dbReference type="RefSeq" id="WP_137092491.1">
    <property type="nucleotide sequence ID" value="NZ_CP028923.1"/>
</dbReference>
<dbReference type="AlphaFoldDB" id="A0A4D7JQG2"/>
<gene>
    <name evidence="2" type="ORF">DCC35_20245</name>
</gene>
<evidence type="ECO:0000313" key="2">
    <source>
        <dbReference type="EMBL" id="QCK16897.1"/>
    </source>
</evidence>
<reference evidence="2 3" key="1">
    <citation type="submission" date="2018-04" db="EMBL/GenBank/DDBJ databases">
        <title>Complete genome uncultured novel isolate.</title>
        <authorList>
            <person name="Merlino G."/>
        </authorList>
    </citation>
    <scope>NUCLEOTIDE SEQUENCE [LARGE SCALE GENOMIC DNA]</scope>
    <source>
        <strain evidence="3">R1DC9</strain>
    </source>
</reference>
<keyword evidence="1" id="KW-1133">Transmembrane helix</keyword>
<organism evidence="2 3">
    <name type="scientific">Mangrovivirga cuniculi</name>
    <dbReference type="NCBI Taxonomy" id="2715131"/>
    <lineage>
        <taxon>Bacteria</taxon>
        <taxon>Pseudomonadati</taxon>
        <taxon>Bacteroidota</taxon>
        <taxon>Cytophagia</taxon>
        <taxon>Cytophagales</taxon>
        <taxon>Mangrovivirgaceae</taxon>
        <taxon>Mangrovivirga</taxon>
    </lineage>
</organism>
<dbReference type="PANTHER" id="PTHR35531">
    <property type="entry name" value="INNER MEMBRANE PROTEIN YBCI-RELATED"/>
    <property type="match status" value="1"/>
</dbReference>
<evidence type="ECO:0000256" key="1">
    <source>
        <dbReference type="SAM" id="Phobius"/>
    </source>
</evidence>
<keyword evidence="3" id="KW-1185">Reference proteome</keyword>
<dbReference type="GO" id="GO:0016787">
    <property type="term" value="F:hydrolase activity"/>
    <property type="evidence" value="ECO:0007669"/>
    <property type="project" value="UniProtKB-KW"/>
</dbReference>
<accession>A0A4D7JQG2</accession>
<sequence>MASLFGHAFAASSLGMVFPAEIKTYKVILLGIICSVLPDIDVLAFNFGIPYENIWGHRGITHSLFFSLLTGILLVVLFYKKYLASKTGYILCFYFFICSASHIILDAMTTGGLGVAVFAPFDNQRYFLPFRPIKVSPIGIENFFTERGLNVIKSELIWIGIPGFIVITISLIKTLFKKSNAKT</sequence>
<keyword evidence="2" id="KW-0378">Hydrolase</keyword>
<dbReference type="Pfam" id="PF04307">
    <property type="entry name" value="YdjM"/>
    <property type="match status" value="1"/>
</dbReference>
<evidence type="ECO:0000313" key="3">
    <source>
        <dbReference type="Proteomes" id="UP000298616"/>
    </source>
</evidence>
<dbReference type="Proteomes" id="UP000298616">
    <property type="component" value="Chromosome"/>
</dbReference>
<proteinExistence type="predicted"/>